<evidence type="ECO:0000313" key="2">
    <source>
        <dbReference type="Proteomes" id="UP000299102"/>
    </source>
</evidence>
<gene>
    <name evidence="1" type="primary">gag</name>
    <name evidence="1" type="ORF">EVAR_68091_1</name>
</gene>
<name>A0A4C1TM24_EUMVA</name>
<dbReference type="AlphaFoldDB" id="A0A4C1TM24"/>
<dbReference type="OrthoDB" id="7472621at2759"/>
<dbReference type="EMBL" id="BGZK01005816">
    <property type="protein sequence ID" value="GBP15562.1"/>
    <property type="molecule type" value="Genomic_DNA"/>
</dbReference>
<keyword evidence="2" id="KW-1185">Reference proteome</keyword>
<dbReference type="Proteomes" id="UP000299102">
    <property type="component" value="Unassembled WGS sequence"/>
</dbReference>
<protein>
    <submittedName>
        <fullName evidence="1">Retrovirus-related Gag polyprotein from transposon opus</fullName>
    </submittedName>
</protein>
<proteinExistence type="predicted"/>
<sequence length="382" mass="44018">MNNELNNQPASVTVPPVSSGLAAAQMDVFQSLRIPDAIKQLPTFDGNPRLLYEFINNVEEILLFIRGTDKTPYGQILLRAIRNKIEGQANEVLNMYGTPLNWDDIKGNLITHYSDKRSETSLIKDLHNLKQYGKTFEKFYSEIVELQSALCNNILLHEADKNVISAKKSLYGEMCLNSFVTGLKDPLGSTIRAMRPNSLAEALDFCIKEQNIYYQQGPSRSFSNRYNHQYRQNNNPYLRDRYYNRPSYSGHLYGNSNTLVPTITQKMGIRNTNPNNNMYNQQQRQPSFNNNYGNNFNHQKQTFLGNNIPRLPQPEPMDISSGFTHLRTRNSFPSIKQSPSSQIRRQPNMEINMHEIREEYELTNVEEEVNFQESASQSPRDT</sequence>
<comment type="caution">
    <text evidence="1">The sequence shown here is derived from an EMBL/GenBank/DDBJ whole genome shotgun (WGS) entry which is preliminary data.</text>
</comment>
<reference evidence="1 2" key="1">
    <citation type="journal article" date="2019" name="Commun. Biol.">
        <title>The bagworm genome reveals a unique fibroin gene that provides high tensile strength.</title>
        <authorList>
            <person name="Kono N."/>
            <person name="Nakamura H."/>
            <person name="Ohtoshi R."/>
            <person name="Tomita M."/>
            <person name="Numata K."/>
            <person name="Arakawa K."/>
        </authorList>
    </citation>
    <scope>NUCLEOTIDE SEQUENCE [LARGE SCALE GENOMIC DNA]</scope>
</reference>
<organism evidence="1 2">
    <name type="scientific">Eumeta variegata</name>
    <name type="common">Bagworm moth</name>
    <name type="synonym">Eumeta japonica</name>
    <dbReference type="NCBI Taxonomy" id="151549"/>
    <lineage>
        <taxon>Eukaryota</taxon>
        <taxon>Metazoa</taxon>
        <taxon>Ecdysozoa</taxon>
        <taxon>Arthropoda</taxon>
        <taxon>Hexapoda</taxon>
        <taxon>Insecta</taxon>
        <taxon>Pterygota</taxon>
        <taxon>Neoptera</taxon>
        <taxon>Endopterygota</taxon>
        <taxon>Lepidoptera</taxon>
        <taxon>Glossata</taxon>
        <taxon>Ditrysia</taxon>
        <taxon>Tineoidea</taxon>
        <taxon>Psychidae</taxon>
        <taxon>Oiketicinae</taxon>
        <taxon>Eumeta</taxon>
    </lineage>
</organism>
<accession>A0A4C1TM24</accession>
<evidence type="ECO:0000313" key="1">
    <source>
        <dbReference type="EMBL" id="GBP15562.1"/>
    </source>
</evidence>